<keyword evidence="1" id="KW-0812">Transmembrane</keyword>
<dbReference type="Proteomes" id="UP000014480">
    <property type="component" value="Unassembled WGS sequence"/>
</dbReference>
<name>A0A484FFC0_COLOR</name>
<evidence type="ECO:0000313" key="2">
    <source>
        <dbReference type="EMBL" id="TDZ16245.1"/>
    </source>
</evidence>
<evidence type="ECO:0000256" key="1">
    <source>
        <dbReference type="SAM" id="Phobius"/>
    </source>
</evidence>
<keyword evidence="1" id="KW-0472">Membrane</keyword>
<feature type="transmembrane region" description="Helical" evidence="1">
    <location>
        <begin position="6"/>
        <end position="25"/>
    </location>
</feature>
<sequence length="102" mass="10774">MASSALGNAAVVVFVFAMWAVVIAARRSSILNMDLPGVSLENHASQPGQQDAEVKIVGRSRVSTISTSTCGLESVLCVSAACARFFWGGASKEFENTNLHSR</sequence>
<reference evidence="3" key="1">
    <citation type="journal article" date="2013" name="New Phytol.">
        <title>Comparative genomic and transcriptomic analyses reveal the hemibiotrophic stage shift of Colletotrichum fungi.</title>
        <authorList>
            <person name="Gan P."/>
            <person name="Ikeda K."/>
            <person name="Irieda H."/>
            <person name="Narusaka M."/>
            <person name="O'Connell R.J."/>
            <person name="Narusaka Y."/>
            <person name="Takano Y."/>
            <person name="Kubo Y."/>
            <person name="Shirasu K."/>
        </authorList>
    </citation>
    <scope>NUCLEOTIDE SEQUENCE [LARGE SCALE GENOMIC DNA]</scope>
    <source>
        <strain evidence="3">104-T / ATCC 96160 / CBS 514.97 / LARS 414 / MAFF 240422</strain>
    </source>
</reference>
<gene>
    <name evidence="2" type="ORF">Cob_v010832</name>
</gene>
<dbReference type="AlphaFoldDB" id="A0A484FFC0"/>
<keyword evidence="1" id="KW-1133">Transmembrane helix</keyword>
<keyword evidence="3" id="KW-1185">Reference proteome</keyword>
<evidence type="ECO:0000313" key="3">
    <source>
        <dbReference type="Proteomes" id="UP000014480"/>
    </source>
</evidence>
<organism evidence="2 3">
    <name type="scientific">Colletotrichum orbiculare (strain 104-T / ATCC 96160 / CBS 514.97 / LARS 414 / MAFF 240422)</name>
    <name type="common">Cucumber anthracnose fungus</name>
    <name type="synonym">Colletotrichum lagenarium</name>
    <dbReference type="NCBI Taxonomy" id="1213857"/>
    <lineage>
        <taxon>Eukaryota</taxon>
        <taxon>Fungi</taxon>
        <taxon>Dikarya</taxon>
        <taxon>Ascomycota</taxon>
        <taxon>Pezizomycotina</taxon>
        <taxon>Sordariomycetes</taxon>
        <taxon>Hypocreomycetidae</taxon>
        <taxon>Glomerellales</taxon>
        <taxon>Glomerellaceae</taxon>
        <taxon>Colletotrichum</taxon>
        <taxon>Colletotrichum orbiculare species complex</taxon>
    </lineage>
</organism>
<dbReference type="EMBL" id="AMCV02000036">
    <property type="protein sequence ID" value="TDZ16245.1"/>
    <property type="molecule type" value="Genomic_DNA"/>
</dbReference>
<protein>
    <submittedName>
        <fullName evidence="2">Uncharacterized protein</fullName>
    </submittedName>
</protein>
<reference evidence="3" key="2">
    <citation type="journal article" date="2019" name="Mol. Plant Microbe Interact.">
        <title>Genome sequence resources for four phytopathogenic fungi from the Colletotrichum orbiculare species complex.</title>
        <authorList>
            <person name="Gan P."/>
            <person name="Tsushima A."/>
            <person name="Narusaka M."/>
            <person name="Narusaka Y."/>
            <person name="Takano Y."/>
            <person name="Kubo Y."/>
            <person name="Shirasu K."/>
        </authorList>
    </citation>
    <scope>GENOME REANNOTATION</scope>
    <source>
        <strain evidence="3">104-T / ATCC 96160 / CBS 514.97 / LARS 414 / MAFF 240422</strain>
    </source>
</reference>
<proteinExistence type="predicted"/>
<accession>A0A484FFC0</accession>
<comment type="caution">
    <text evidence="2">The sequence shown here is derived from an EMBL/GenBank/DDBJ whole genome shotgun (WGS) entry which is preliminary data.</text>
</comment>